<organism evidence="4 5">
    <name type="scientific">Teichococcus aerophilus</name>
    <dbReference type="NCBI Taxonomy" id="1224513"/>
    <lineage>
        <taxon>Bacteria</taxon>
        <taxon>Pseudomonadati</taxon>
        <taxon>Pseudomonadota</taxon>
        <taxon>Alphaproteobacteria</taxon>
        <taxon>Acetobacterales</taxon>
        <taxon>Roseomonadaceae</taxon>
        <taxon>Roseomonas</taxon>
    </lineage>
</organism>
<name>A0ABR7RQE3_9PROT</name>
<sequence length="268" mass="29059">MLDLATPDAAFRPARHARPRLSLGLVGYGAFGAFILPHLSRFFDVQVHDPGRDPGSLPGRAADLATAAAQTIVVLAVPLARMQAVASELAPLLQPGTLVVDVCSLKMRPLEILAATLPAHVEILGTHPLFGPQSGRLGIAGLRMALCPVRGRNARLAARFLRRAFGLEVFVTTAEAHDRQMAYVQGLTHIVSRIVVGMDVPALDLRTTTFEHLTRMVDTVRHDSEELFRTIARDNPFAGEVRDRFAAATAQVLDGLEGDRRQVARTET</sequence>
<dbReference type="InterPro" id="IPR036291">
    <property type="entry name" value="NAD(P)-bd_dom_sf"/>
</dbReference>
<keyword evidence="2" id="KW-0472">Membrane</keyword>
<gene>
    <name evidence="4" type="ORF">IBL26_18440</name>
</gene>
<protein>
    <submittedName>
        <fullName evidence="4">Prephenate dehydrogenase</fullName>
    </submittedName>
</protein>
<proteinExistence type="predicted"/>
<dbReference type="EMBL" id="JACTVA010000040">
    <property type="protein sequence ID" value="MBC9208835.1"/>
    <property type="molecule type" value="Genomic_DNA"/>
</dbReference>
<accession>A0ABR7RQE3</accession>
<keyword evidence="2" id="KW-1133">Transmembrane helix</keyword>
<keyword evidence="1" id="KW-0560">Oxidoreductase</keyword>
<feature type="transmembrane region" description="Helical" evidence="2">
    <location>
        <begin position="21"/>
        <end position="40"/>
    </location>
</feature>
<evidence type="ECO:0000256" key="2">
    <source>
        <dbReference type="SAM" id="Phobius"/>
    </source>
</evidence>
<keyword evidence="5" id="KW-1185">Reference proteome</keyword>
<dbReference type="InterPro" id="IPR046826">
    <property type="entry name" value="PDH_N"/>
</dbReference>
<dbReference type="PANTHER" id="PTHR21363">
    <property type="entry name" value="PREPHENATE DEHYDROGENASE"/>
    <property type="match status" value="1"/>
</dbReference>
<evidence type="ECO:0000313" key="4">
    <source>
        <dbReference type="EMBL" id="MBC9208835.1"/>
    </source>
</evidence>
<evidence type="ECO:0000313" key="5">
    <source>
        <dbReference type="Proteomes" id="UP000626026"/>
    </source>
</evidence>
<evidence type="ECO:0000259" key="3">
    <source>
        <dbReference type="PROSITE" id="PS51176"/>
    </source>
</evidence>
<dbReference type="Gene3D" id="3.40.50.720">
    <property type="entry name" value="NAD(P)-binding Rossmann-like Domain"/>
    <property type="match status" value="1"/>
</dbReference>
<dbReference type="SUPFAM" id="SSF51735">
    <property type="entry name" value="NAD(P)-binding Rossmann-fold domains"/>
    <property type="match status" value="1"/>
</dbReference>
<keyword evidence="2" id="KW-0812">Transmembrane</keyword>
<dbReference type="PROSITE" id="PS51176">
    <property type="entry name" value="PDH_ADH"/>
    <property type="match status" value="1"/>
</dbReference>
<dbReference type="Pfam" id="PF26213">
    <property type="entry name" value="TYRAAT1_C"/>
    <property type="match status" value="1"/>
</dbReference>
<dbReference type="Pfam" id="PF02153">
    <property type="entry name" value="PDH_N"/>
    <property type="match status" value="1"/>
</dbReference>
<dbReference type="RefSeq" id="WP_187785986.1">
    <property type="nucleotide sequence ID" value="NZ_JACTVA010000040.1"/>
</dbReference>
<dbReference type="PANTHER" id="PTHR21363:SF0">
    <property type="entry name" value="PREPHENATE DEHYDROGENASE [NADP(+)]"/>
    <property type="match status" value="1"/>
</dbReference>
<dbReference type="Gene3D" id="1.10.3660.10">
    <property type="entry name" value="6-phosphogluconate dehydrogenase C-terminal like domain"/>
    <property type="match status" value="1"/>
</dbReference>
<comment type="caution">
    <text evidence="4">The sequence shown here is derived from an EMBL/GenBank/DDBJ whole genome shotgun (WGS) entry which is preliminary data.</text>
</comment>
<feature type="domain" description="Prephenate/arogenate dehydrogenase" evidence="3">
    <location>
        <begin position="21"/>
        <end position="268"/>
    </location>
</feature>
<dbReference type="InterPro" id="IPR008927">
    <property type="entry name" value="6-PGluconate_DH-like_C_sf"/>
</dbReference>
<dbReference type="InterPro" id="IPR050812">
    <property type="entry name" value="Preph/Arog_dehydrog"/>
</dbReference>
<dbReference type="InterPro" id="IPR059064">
    <property type="entry name" value="TYRAAT2_C"/>
</dbReference>
<evidence type="ECO:0000256" key="1">
    <source>
        <dbReference type="ARBA" id="ARBA00023002"/>
    </source>
</evidence>
<dbReference type="SUPFAM" id="SSF48179">
    <property type="entry name" value="6-phosphogluconate dehydrogenase C-terminal domain-like"/>
    <property type="match status" value="1"/>
</dbReference>
<dbReference type="InterPro" id="IPR003099">
    <property type="entry name" value="Prephen_DH"/>
</dbReference>
<dbReference type="Proteomes" id="UP000626026">
    <property type="component" value="Unassembled WGS sequence"/>
</dbReference>
<reference evidence="4 5" key="1">
    <citation type="journal article" date="2013" name="Int. J. Syst. Evol. Microbiol.">
        <title>Roseomonas aerophila sp. nov., isolated from air.</title>
        <authorList>
            <person name="Kim S.J."/>
            <person name="Weon H.Y."/>
            <person name="Ahn J.H."/>
            <person name="Hong S.B."/>
            <person name="Seok S.J."/>
            <person name="Whang K.S."/>
            <person name="Kwon S.W."/>
        </authorList>
    </citation>
    <scope>NUCLEOTIDE SEQUENCE [LARGE SCALE GENOMIC DNA]</scope>
    <source>
        <strain evidence="4 5">NBRC 108923</strain>
    </source>
</reference>